<dbReference type="InParanoid" id="A0A2P5HPK1"/>
<dbReference type="OrthoDB" id="2580243at2759"/>
<evidence type="ECO:0008006" key="3">
    <source>
        <dbReference type="Google" id="ProtNLM"/>
    </source>
</evidence>
<dbReference type="SUPFAM" id="SSF48208">
    <property type="entry name" value="Six-hairpin glycosidases"/>
    <property type="match status" value="1"/>
</dbReference>
<dbReference type="GO" id="GO:0005975">
    <property type="term" value="P:carbohydrate metabolic process"/>
    <property type="evidence" value="ECO:0007669"/>
    <property type="project" value="InterPro"/>
</dbReference>
<protein>
    <recommendedName>
        <fullName evidence="3">Six-hairpin glycosidase-like protein</fullName>
    </recommendedName>
</protein>
<accession>A0A2P5HPK1</accession>
<evidence type="ECO:0000313" key="1">
    <source>
        <dbReference type="EMBL" id="POS72182.1"/>
    </source>
</evidence>
<dbReference type="EMBL" id="MAVT02001064">
    <property type="protein sequence ID" value="POS72182.1"/>
    <property type="molecule type" value="Genomic_DNA"/>
</dbReference>
<keyword evidence="2" id="KW-1185">Reference proteome</keyword>
<reference evidence="1" key="1">
    <citation type="submission" date="2017-09" db="EMBL/GenBank/DDBJ databases">
        <title>Polyketide synthases of a Diaporthe helianthi virulent isolate.</title>
        <authorList>
            <person name="Baroncelli R."/>
        </authorList>
    </citation>
    <scope>NUCLEOTIDE SEQUENCE [LARGE SCALE GENOMIC DNA]</scope>
    <source>
        <strain evidence="1">7/96</strain>
    </source>
</reference>
<dbReference type="Gene3D" id="1.50.10.10">
    <property type="match status" value="1"/>
</dbReference>
<proteinExistence type="predicted"/>
<dbReference type="Proteomes" id="UP000094444">
    <property type="component" value="Unassembled WGS sequence"/>
</dbReference>
<dbReference type="InterPro" id="IPR008928">
    <property type="entry name" value="6-hairpin_glycosidase_sf"/>
</dbReference>
<gene>
    <name evidence="1" type="ORF">DHEL01_v209428</name>
</gene>
<dbReference type="GO" id="GO:0003824">
    <property type="term" value="F:catalytic activity"/>
    <property type="evidence" value="ECO:0007669"/>
    <property type="project" value="UniProtKB-ARBA"/>
</dbReference>
<evidence type="ECO:0000313" key="2">
    <source>
        <dbReference type="Proteomes" id="UP000094444"/>
    </source>
</evidence>
<sequence>MSFEAHDQLRKRTFQPGQWPLKTIDVGANGVTVSANPLGQIYQISSPLDAGSKYGIMVAAPWDQFDHRQRTNPNYVREFRKRPEKMLIEQGTGLGLDFGGVQGPVVTRQVQDSIGSHAQFEYQAHGGASFVQTALKVNDDGTITHASKVTNMTVMNQIIPVTLDLEFAVSRAGYGQLTDRGEVAMPDPENVLKTFPGTNGAGVLGVWNRSLGGWMLVHIIFYNETTQQHIEVDGSLFPWPGVQQNPPARSIRRLIQEIFLGPGETLKLVVSFRPGNDAMGEEFDSFSEVEWADEVGGDELFSRQDGTHHPGDVEHRHLAELDGFSMDRAETIESIILWTNVNYILGCCCVPLSGPQGDGTCCVADHFALNLGWPRDNYWQMRVLMKLDGHTLARLLPNNLELASQYEGKIRHALTTHLTWLFKMAVTSIEINGRFRYFWRRSYLVNGMPKDGEVYQLDTQCYPFLEVCEYFEAFREEPQTRYIIQSILMTESFNNILLDLLSRQDGGTNLFASDETPADDDLGEYQFHLSSNILLWRTLRKLGKLLSRQEFRHLQFPGVVPPRSQLASAAVTSEILNSIADVTKESILRNFISRHAVIASGGDLQEIVTFAYAFDPTKHPEDPTRFRHYHDGNDLPTLYAQEWGLLQSERGDEGEEQYLSHTWQRTMFWALTPGAPSAGANPGYKGFGTERFHGLGSDHSPGQWTLGFFQEWRFAQMVGDAAREDKAWAQIRDSAQFDGTFSEAVDIDTGLCTSKTWFSWPGAMIAENLIETVVGQVEDCRVG</sequence>
<comment type="caution">
    <text evidence="1">The sequence shown here is derived from an EMBL/GenBank/DDBJ whole genome shotgun (WGS) entry which is preliminary data.</text>
</comment>
<organism evidence="1 2">
    <name type="scientific">Diaporthe helianthi</name>
    <dbReference type="NCBI Taxonomy" id="158607"/>
    <lineage>
        <taxon>Eukaryota</taxon>
        <taxon>Fungi</taxon>
        <taxon>Dikarya</taxon>
        <taxon>Ascomycota</taxon>
        <taxon>Pezizomycotina</taxon>
        <taxon>Sordariomycetes</taxon>
        <taxon>Sordariomycetidae</taxon>
        <taxon>Diaporthales</taxon>
        <taxon>Diaporthaceae</taxon>
        <taxon>Diaporthe</taxon>
    </lineage>
</organism>
<dbReference type="InterPro" id="IPR012341">
    <property type="entry name" value="6hp_glycosidase-like_sf"/>
</dbReference>
<dbReference type="AlphaFoldDB" id="A0A2P5HPK1"/>
<name>A0A2P5HPK1_DIAHE</name>